<evidence type="ECO:0000259" key="2">
    <source>
        <dbReference type="Pfam" id="PF13239"/>
    </source>
</evidence>
<evidence type="ECO:0000313" key="4">
    <source>
        <dbReference type="Proteomes" id="UP000640614"/>
    </source>
</evidence>
<keyword evidence="1" id="KW-0812">Transmembrane</keyword>
<keyword evidence="1" id="KW-0472">Membrane</keyword>
<dbReference type="InterPro" id="IPR025698">
    <property type="entry name" value="2TM_dom"/>
</dbReference>
<protein>
    <submittedName>
        <fullName evidence="3">Histidine kinase</fullName>
    </submittedName>
</protein>
<evidence type="ECO:0000313" key="3">
    <source>
        <dbReference type="EMBL" id="MBE8726950.1"/>
    </source>
</evidence>
<evidence type="ECO:0000256" key="1">
    <source>
        <dbReference type="SAM" id="Phobius"/>
    </source>
</evidence>
<sequence length="100" mass="12079">MELHYTEAERYYQAQKKVKEIKKFYEHLTVYVLVNPIVMVVNLTTSPEHLWFLYCLFGWGIAIVMNGLKAFNYAPFFDKEWEERKIREIIEQESKKANLK</sequence>
<feature type="domain" description="2TM" evidence="2">
    <location>
        <begin position="13"/>
        <end position="90"/>
    </location>
</feature>
<dbReference type="GO" id="GO:0016301">
    <property type="term" value="F:kinase activity"/>
    <property type="evidence" value="ECO:0007669"/>
    <property type="project" value="UniProtKB-KW"/>
</dbReference>
<keyword evidence="1" id="KW-1133">Transmembrane helix</keyword>
<feature type="transmembrane region" description="Helical" evidence="1">
    <location>
        <begin position="51"/>
        <end position="71"/>
    </location>
</feature>
<keyword evidence="3" id="KW-0418">Kinase</keyword>
<comment type="caution">
    <text evidence="3">The sequence shown here is derived from an EMBL/GenBank/DDBJ whole genome shotgun (WGS) entry which is preliminary data.</text>
</comment>
<keyword evidence="4" id="KW-1185">Reference proteome</keyword>
<name>A0ABR9TNK5_9FLAO</name>
<keyword evidence="3" id="KW-0808">Transferase</keyword>
<feature type="transmembrane region" description="Helical" evidence="1">
    <location>
        <begin position="24"/>
        <end position="45"/>
    </location>
</feature>
<gene>
    <name evidence="3" type="ORF">C4F50_18685</name>
</gene>
<reference evidence="3 4" key="1">
    <citation type="submission" date="2018-07" db="EMBL/GenBank/DDBJ databases">
        <title>Genome assembly of strain KB82.</title>
        <authorList>
            <person name="Kukolya J."/>
            <person name="Horvath B."/>
            <person name="Nagy I."/>
            <person name="Toth A."/>
        </authorList>
    </citation>
    <scope>NUCLEOTIDE SEQUENCE [LARGE SCALE GENOMIC DNA]</scope>
    <source>
        <strain evidence="3 4">Kb82</strain>
    </source>
</reference>
<organism evidence="3 4">
    <name type="scientific">Flavobacterium hungaricum</name>
    <dbReference type="NCBI Taxonomy" id="2082725"/>
    <lineage>
        <taxon>Bacteria</taxon>
        <taxon>Pseudomonadati</taxon>
        <taxon>Bacteroidota</taxon>
        <taxon>Flavobacteriia</taxon>
        <taxon>Flavobacteriales</taxon>
        <taxon>Flavobacteriaceae</taxon>
        <taxon>Flavobacterium</taxon>
    </lineage>
</organism>
<dbReference type="Proteomes" id="UP000640614">
    <property type="component" value="Unassembled WGS sequence"/>
</dbReference>
<proteinExistence type="predicted"/>
<dbReference type="Pfam" id="PF13239">
    <property type="entry name" value="2TM"/>
    <property type="match status" value="1"/>
</dbReference>
<dbReference type="EMBL" id="PRDM01000004">
    <property type="protein sequence ID" value="MBE8726950.1"/>
    <property type="molecule type" value="Genomic_DNA"/>
</dbReference>
<dbReference type="RefSeq" id="WP_194140122.1">
    <property type="nucleotide sequence ID" value="NZ_PRDM01000004.1"/>
</dbReference>
<accession>A0ABR9TNK5</accession>